<evidence type="ECO:0000313" key="3">
    <source>
        <dbReference type="Proteomes" id="UP000199227"/>
    </source>
</evidence>
<proteinExistence type="predicted"/>
<evidence type="ECO:0000256" key="1">
    <source>
        <dbReference type="ARBA" id="ARBA00022500"/>
    </source>
</evidence>
<dbReference type="Proteomes" id="UP000199227">
    <property type="component" value="Unassembled WGS sequence"/>
</dbReference>
<evidence type="ECO:0000313" key="2">
    <source>
        <dbReference type="EMBL" id="SFP09275.1"/>
    </source>
</evidence>
<dbReference type="EMBL" id="FOXB01000006">
    <property type="protein sequence ID" value="SFP09275.1"/>
    <property type="molecule type" value="Genomic_DNA"/>
</dbReference>
<dbReference type="SUPFAM" id="SSF103039">
    <property type="entry name" value="CheC-like"/>
    <property type="match status" value="1"/>
</dbReference>
<name>A0A1I5MI60_9BACT</name>
<sequence length="143" mass="16541">MNNLLNVSMHHVFENEFGLKLEECKNIPNHSAYTATIPYRSYSKEQIATIWVQKPTLKKLSNILLFDDNPDEETLEDLTKELANFIVGHAKMLAHNQDLDYDIKTPKFAGINRLEPKIETLLFKIDNRCIAIQTKEITEEEHG</sequence>
<gene>
    <name evidence="2" type="ORF">SAMN05216234_10618</name>
</gene>
<accession>A0A1I5MI60</accession>
<dbReference type="Gene3D" id="3.40.1550.10">
    <property type="entry name" value="CheC-like"/>
    <property type="match status" value="1"/>
</dbReference>
<organism evidence="2 3">
    <name type="scientific">Hydrogenimonas thermophila</name>
    <dbReference type="NCBI Taxonomy" id="223786"/>
    <lineage>
        <taxon>Bacteria</taxon>
        <taxon>Pseudomonadati</taxon>
        <taxon>Campylobacterota</taxon>
        <taxon>Epsilonproteobacteria</taxon>
        <taxon>Campylobacterales</taxon>
        <taxon>Hydrogenimonadaceae</taxon>
        <taxon>Hydrogenimonas</taxon>
    </lineage>
</organism>
<keyword evidence="3" id="KW-1185">Reference proteome</keyword>
<evidence type="ECO:0008006" key="4">
    <source>
        <dbReference type="Google" id="ProtNLM"/>
    </source>
</evidence>
<dbReference type="STRING" id="223786.SAMN05216234_10618"/>
<protein>
    <recommendedName>
        <fullName evidence="4">Chemotaxis phosphatase CheX</fullName>
    </recommendedName>
</protein>
<dbReference type="RefSeq" id="WP_092911195.1">
    <property type="nucleotide sequence ID" value="NZ_CP136592.1"/>
</dbReference>
<keyword evidence="1" id="KW-0145">Chemotaxis</keyword>
<dbReference type="InterPro" id="IPR028976">
    <property type="entry name" value="CheC-like_sf"/>
</dbReference>
<reference evidence="2 3" key="1">
    <citation type="submission" date="2016-10" db="EMBL/GenBank/DDBJ databases">
        <authorList>
            <person name="de Groot N.N."/>
        </authorList>
    </citation>
    <scope>NUCLEOTIDE SEQUENCE [LARGE SCALE GENOMIC DNA]</scope>
    <source>
        <strain evidence="2 3">EP1-55-1</strain>
    </source>
</reference>
<dbReference type="AlphaFoldDB" id="A0A1I5MI60"/>
<dbReference type="GO" id="GO:0006935">
    <property type="term" value="P:chemotaxis"/>
    <property type="evidence" value="ECO:0007669"/>
    <property type="project" value="UniProtKB-KW"/>
</dbReference>